<dbReference type="EMBL" id="JAGINY010000001">
    <property type="protein sequence ID" value="MBP2332269.1"/>
    <property type="molecule type" value="Genomic_DNA"/>
</dbReference>
<dbReference type="InterPro" id="IPR051466">
    <property type="entry name" value="D-amino_acid_metab_enzyme"/>
</dbReference>
<protein>
    <submittedName>
        <fullName evidence="2">D-serine deaminase-like pyridoxal phosphate-dependent protein</fullName>
    </submittedName>
</protein>
<dbReference type="InterPro" id="IPR001608">
    <property type="entry name" value="Ala_racemase_N"/>
</dbReference>
<name>A0ABS4U6J8_9CORY</name>
<dbReference type="RefSeq" id="WP_209652611.1">
    <property type="nucleotide sequence ID" value="NZ_CP047357.1"/>
</dbReference>
<evidence type="ECO:0000313" key="3">
    <source>
        <dbReference type="Proteomes" id="UP001519305"/>
    </source>
</evidence>
<sequence>MNAPALPASDPVPRRLRAAVADERLPALVVDLDAVDANAEDMLRRAGGTPIRVASKSLRIPELIKHVLAKPGFQGVLAYTLPEALMLHAEGISDDILVAYPTADDAALAELAADADARAAIAIMVDSAEQLPAVARHASEDAPLRVCLDVDASWRPAPGVHVGTLRSPTHSPRQAADLARAVDSTPGLRVIGVMMYEGHIAGVGDAGTGPRDAAIRLMQKLARKELATRRAKVVAAVEAVVGPLELVNGGGTGSLESTCAEPAVTEAAAGSGFVAPTLFDNYRAFTLRPASWFVLPVVRRPKKNTVTVAGGGRIASGPAGRDRLPSPVFPAGLTYAPDEGPGEVQTPLTGDAAHTLRIGAPVWFRHTKAGETAEHANTAIVVSDGAIVGRWATYRGKGLIYS</sequence>
<reference evidence="2 3" key="1">
    <citation type="submission" date="2021-03" db="EMBL/GenBank/DDBJ databases">
        <title>Sequencing the genomes of 1000 actinobacteria strains.</title>
        <authorList>
            <person name="Klenk H.-P."/>
        </authorList>
    </citation>
    <scope>NUCLEOTIDE SEQUENCE [LARGE SCALE GENOMIC DNA]</scope>
    <source>
        <strain evidence="2 3">DSM 44506</strain>
    </source>
</reference>
<keyword evidence="3" id="KW-1185">Reference proteome</keyword>
<proteinExistence type="predicted"/>
<dbReference type="Proteomes" id="UP001519305">
    <property type="component" value="Unassembled WGS sequence"/>
</dbReference>
<accession>A0ABS4U6J8</accession>
<evidence type="ECO:0000259" key="1">
    <source>
        <dbReference type="Pfam" id="PF01168"/>
    </source>
</evidence>
<dbReference type="Pfam" id="PF01168">
    <property type="entry name" value="Ala_racemase_N"/>
    <property type="match status" value="1"/>
</dbReference>
<feature type="domain" description="Alanine racemase N-terminal" evidence="1">
    <location>
        <begin position="30"/>
        <end position="203"/>
    </location>
</feature>
<dbReference type="Gene3D" id="3.20.20.10">
    <property type="entry name" value="Alanine racemase"/>
    <property type="match status" value="1"/>
</dbReference>
<dbReference type="SUPFAM" id="SSF51419">
    <property type="entry name" value="PLP-binding barrel"/>
    <property type="match status" value="1"/>
</dbReference>
<comment type="caution">
    <text evidence="2">The sequence shown here is derived from an EMBL/GenBank/DDBJ whole genome shotgun (WGS) entry which is preliminary data.</text>
</comment>
<dbReference type="PANTHER" id="PTHR28004:SF2">
    <property type="entry name" value="D-SERINE DEHYDRATASE"/>
    <property type="match status" value="1"/>
</dbReference>
<dbReference type="InterPro" id="IPR029066">
    <property type="entry name" value="PLP-binding_barrel"/>
</dbReference>
<dbReference type="PANTHER" id="PTHR28004">
    <property type="entry name" value="ZGC:162816-RELATED"/>
    <property type="match status" value="1"/>
</dbReference>
<gene>
    <name evidence="2" type="ORF">JOF33_000968</name>
</gene>
<evidence type="ECO:0000313" key="2">
    <source>
        <dbReference type="EMBL" id="MBP2332269.1"/>
    </source>
</evidence>
<organism evidence="2 3">
    <name type="scientific">Corynebacterium freneyi</name>
    <dbReference type="NCBI Taxonomy" id="134034"/>
    <lineage>
        <taxon>Bacteria</taxon>
        <taxon>Bacillati</taxon>
        <taxon>Actinomycetota</taxon>
        <taxon>Actinomycetes</taxon>
        <taxon>Mycobacteriales</taxon>
        <taxon>Corynebacteriaceae</taxon>
        <taxon>Corynebacterium</taxon>
    </lineage>
</organism>